<dbReference type="Gene3D" id="2.60.40.10">
    <property type="entry name" value="Immunoglobulins"/>
    <property type="match status" value="6"/>
</dbReference>
<dbReference type="GO" id="GO:0033627">
    <property type="term" value="P:cell adhesion mediated by integrin"/>
    <property type="evidence" value="ECO:0007669"/>
    <property type="project" value="TreeGrafter"/>
</dbReference>
<dbReference type="InterPro" id="IPR001434">
    <property type="entry name" value="OmcB-like_DUF11"/>
</dbReference>
<dbReference type="SUPFAM" id="SSF69318">
    <property type="entry name" value="Integrin alpha N-terminal domain"/>
    <property type="match status" value="1"/>
</dbReference>
<dbReference type="Gene3D" id="2.130.10.130">
    <property type="entry name" value="Integrin alpha, N-terminal"/>
    <property type="match status" value="2"/>
</dbReference>
<evidence type="ECO:0000256" key="1">
    <source>
        <dbReference type="ARBA" id="ARBA00022729"/>
    </source>
</evidence>
<dbReference type="InterPro" id="IPR000413">
    <property type="entry name" value="Integrin_alpha"/>
</dbReference>
<dbReference type="SUPFAM" id="SSF69304">
    <property type="entry name" value="Tricorn protease N-terminal domain"/>
    <property type="match status" value="1"/>
</dbReference>
<dbReference type="GO" id="GO:0008305">
    <property type="term" value="C:integrin complex"/>
    <property type="evidence" value="ECO:0007669"/>
    <property type="project" value="InterPro"/>
</dbReference>
<feature type="compositionally biased region" description="Polar residues" evidence="4">
    <location>
        <begin position="2542"/>
        <end position="2561"/>
    </location>
</feature>
<dbReference type="PANTHER" id="PTHR23220:SF122">
    <property type="entry name" value="INTEGRIN ALPHA-PS1"/>
    <property type="match status" value="1"/>
</dbReference>
<organism evidence="6 7">
    <name type="scientific">Novipirellula aureliae</name>
    <dbReference type="NCBI Taxonomy" id="2527966"/>
    <lineage>
        <taxon>Bacteria</taxon>
        <taxon>Pseudomonadati</taxon>
        <taxon>Planctomycetota</taxon>
        <taxon>Planctomycetia</taxon>
        <taxon>Pirellulales</taxon>
        <taxon>Pirellulaceae</taxon>
        <taxon>Novipirellula</taxon>
    </lineage>
</organism>
<evidence type="ECO:0000256" key="4">
    <source>
        <dbReference type="SAM" id="MobiDB-lite"/>
    </source>
</evidence>
<evidence type="ECO:0000259" key="5">
    <source>
        <dbReference type="PROSITE" id="PS50093"/>
    </source>
</evidence>
<keyword evidence="1" id="KW-0732">Signal</keyword>
<dbReference type="Proteomes" id="UP000315471">
    <property type="component" value="Unassembled WGS sequence"/>
</dbReference>
<dbReference type="GO" id="GO:0098609">
    <property type="term" value="P:cell-cell adhesion"/>
    <property type="evidence" value="ECO:0007669"/>
    <property type="project" value="TreeGrafter"/>
</dbReference>
<dbReference type="GO" id="GO:0007229">
    <property type="term" value="P:integrin-mediated signaling pathway"/>
    <property type="evidence" value="ECO:0007669"/>
    <property type="project" value="TreeGrafter"/>
</dbReference>
<dbReference type="InterPro" id="IPR013519">
    <property type="entry name" value="Int_alpha_beta-p"/>
</dbReference>
<keyword evidence="7" id="KW-1185">Reference proteome</keyword>
<dbReference type="Pfam" id="PF01839">
    <property type="entry name" value="FG-GAP"/>
    <property type="match status" value="1"/>
</dbReference>
<accession>A0A5C6DHV4</accession>
<dbReference type="EMBL" id="SJPY01000009">
    <property type="protein sequence ID" value="TWU35785.1"/>
    <property type="molecule type" value="Genomic_DNA"/>
</dbReference>
<dbReference type="InterPro" id="IPR011049">
    <property type="entry name" value="Serralysin-like_metalloprot_C"/>
</dbReference>
<keyword evidence="2" id="KW-0677">Repeat</keyword>
<keyword evidence="3" id="KW-0325">Glycoprotein</keyword>
<evidence type="ECO:0000256" key="3">
    <source>
        <dbReference type="ARBA" id="ARBA00023180"/>
    </source>
</evidence>
<feature type="domain" description="PKD" evidence="5">
    <location>
        <begin position="2698"/>
        <end position="2759"/>
    </location>
</feature>
<dbReference type="PRINTS" id="PR01185">
    <property type="entry name" value="INTEGRINA"/>
</dbReference>
<comment type="caution">
    <text evidence="6">The sequence shown here is derived from an EMBL/GenBank/DDBJ whole genome shotgun (WGS) entry which is preliminary data.</text>
</comment>
<feature type="domain" description="PKD" evidence="5">
    <location>
        <begin position="1865"/>
        <end position="1923"/>
    </location>
</feature>
<name>A0A5C6DHV4_9BACT</name>
<dbReference type="SMART" id="SM00191">
    <property type="entry name" value="Int_alpha"/>
    <property type="match status" value="5"/>
</dbReference>
<dbReference type="PROSITE" id="PS50093">
    <property type="entry name" value="PKD"/>
    <property type="match status" value="3"/>
</dbReference>
<dbReference type="InterPro" id="IPR013517">
    <property type="entry name" value="FG-GAP"/>
</dbReference>
<sequence>MTFSGIRRLDKFLASRKSQRFALQRRKTSLRRQKRLAIVERLEERHLLAAVTLDLNGSDDGGIDFAATYAEGSSAALLQDGDLTAAAGTVVTRQPGSEFQVNTETVSNQTIGISGRGRYVASDANGNHTVVWISFGQDGNSNGIFGQRYDTVGVAAGGEFQVNTTTSGNQSNPSLTMDDAGNFLVVWEGNGPGDSTGVFGQRFNPDGTKAGGEFLIPTAATGNASRPVASMNGDGDFVVVWSNTEVYGQRFLADGSRVGSEFLVNPTQTGGQASVAMDDAGGFFVAWSTYGISNEIFGRRYASNGTAVTDEFQVNTFTEKNQDYVAVDIDDAGNSVVTWNSQDQDDYFGSLRDGIYGQRFDPIGLPVGGEFRITTNDSRDKRYSSLAMDSVGNFVVTWSSYFQDGSYYGVYGQRFYADGTMAGDEFLINETTDDDQQNPSVDLLDNGDFLTVWLNEPAPGEREVFGRYFRSASGLIDKATVSITNPLDGTDEVLTVDTSGTAIAAEYRNGLLTLSGVDSEANYQQVLRTVRYENTSEDPDTTDRQVEFVVRVAEFDSAVATSTLTVAAVNDFPEVAVSGSTAVTIGEGQLASISGTFSDVDSDDVVLTASIGDVLANNDGTWDWTFATSNDPAENGTVTITATDTEGDATTATFDLTVSPLPFDFRIDRWEEHRAHEPDTPFGNEVITLGDVNGDGATDRAIFTSYGTSGTYVLLMNPDGSVQSRSWVDYRSSGTLASAGDIDGDGIEELAVGVGTANAGGSVTLIFLNSDGSVRETSRIEGGSGFGNSVAAIGDLDNDGVNDIAVGATRADGQAGAVYVQFMNADGTVASSTTIGDNIGGGPSLQSFSRMGSSLTNMGDLNGDGVTDLAVGAYYHGQGNVASRSGAVFMLMMNPDGTALSTTRLTRETGIPVDRDAGFGLDVVAIGDLDGNGVNDLAVGALGSGTQSGSVFLVLLNSDGTSKGIRKFHEGAFGAPTEADGTTPIPYFYGRALTNMGDLDGNGIDDLWVSSTRTSTTHLLYLTNGVVRADSSSVTITEGQTASNSGTFVDPGDGSGTLSASVGTVTASGAGVWSWSLPTTDGPLAAPYVDIFLTNDGGDVDSVRFRLDVQNVAPTITDLQFDTSAIDEGGSVVLTGQFSDPGTDDTHTVTIDWGDGSRDVIADVTTNSFSLHHTYLDDPYSGSAEASYQVLVTVVDDDGGEATTVDAAAGQTQRVSVASDGSEAELAAGTFAISGDGRYVTFASSATNLVPNDTNSKRDVFVHDRVTGLTKPISVASDGSEANDHSGQSVLSGNGRYVVFESRASNLVPGDTNGTTDIFVHDLQTGETRRVSVASDGTQANGFSSLPAISANGQYVTFESHAYNLVPGDTNIQRDIFVHNLQTGITELASVASDGTQGNRGGQRPSISADGRYVSFDTDATNLVDGDTNGEFDVFVRDRLTGTTTRASVSSTGAQSDRDALRSQISGDGRHVVFYSNATTLVANTFSRTQVFLHDLITGHTELVSVNDSGDPADENSGYPQPTVSHDGRFVAFVSDGKNLVEGDTNNRPDVFVRDRIDGTTERISVTNDGAQSTGRPTGAAIAANGLVVAFSSDATDLVAGDTNGVADIFVRGLGEPGLASPELLVRNLDPVLADSGDVQLAFQNPVLTREISFSDVGVNDTHTVIVDYGDGSDPQTIAVSPVGARSFDLNHTFTAIGTFTVTVTLRDDDAGEAIDSFDVTVRLNTPPTANAGGPYVVNEGSAIPLSASLTSDPDQDTQSLKVQWNLDGDEEFGESGLDATRGDEIGLQPEFSAALSDDSDSIVVQLRVEDEWGAVDFDSVGITVVNVAPTLQFDSTITVLSGDSFTLDGSFFDPGPDTWTATVNYSDGSGNQTLTLSGNEFQLAHTYSTAGVYSAVVTIDDGDGGVTNKTLTVIVETPPVPDLADLTLISSNVLFHPINPGVGTSVNFEIDVTNNGEIPADNITVSVQVYDYDVDTDTGAYVEIDRGVITSLAENSGTRIGLTWHGTDGQPTLPNEDTYLLVRVVLDPDLTVEESDESNNEAIQVLQIGSPDFGSAGLFATASDRTTTREAYVAVGGQAFYNFGSIPGDKDFPIQNASVTLRVYDSSNNLVKSSGTRTGIGGGFSYFIHAPDRDGVYTLEYEIIEGTLSTVVTATLNVSGETPNAPPRPSGPGGPGYVFSPSIQLMDPVTEEPQPTFPPDNPQIGIPVTIIGSFDYELDQRLDVPVTFNDLFPVAGQMRTFEIGSEVLIIPEGGLDDPALLAMNWVPTAEGLHIIQVIAEPEFAFRARTHVTRAVMVGDLDTTSLTLEYGTSIVPEPVPAFAPLMSASRGFASAFAFSAPMAMATSDAPEPGDTLAFTLNYENTGTTTITGGFLMDVFDETLMGTPVNISHGGIADGNVLRWELGDIEPGASGTVTYEVTINSGAEFPPGAAFVQNTAVLNADQAVAASTSEITVRNNAPVITGLNVDPMLDENGVVTLSGTFSDASIADTHTVQVEWGDGKIETLTIDPGERSFTIPHPYGVDHAPRTTTYDINLSVTDATSQQDTDSVSTQVPENQISPDAKSDDYNVNQAETLLVGIDDGVLANDWPSTTDPLESLLVTAPEHASSFVWNADGTFTYTPEADFLGTDKFSYVAQSSGRPSAATTVSINVHNLAATIESAVITGADEQAVAGETLTLNGTFLDSGTVLAHTGTVDWGDGSESEPLTVSFELGSGSFAANHAYANPGSYTATVTIIDGELETTTSIETTVIEVVNSEPGVTLNEGQLRIIGTDERDIVSVSRRGSLVYVAASFLPSAYWWSLGSVSFPLSDVQKVHAELGAGNDVFSMSAWLVMPTIIDGGDGNDFLYAGGGPSLVLGGAGNDLLRGGRDRSLLVGGTGRDNLIGGQEDDVLIGGEIQGNDGSLSGDALHDQIMSAWNSDNSYADRTDAVTALIDDVDDNERDLLFGLSGRDLYFDGLGDRLLGVRRSGSQAESRR</sequence>
<dbReference type="Pfam" id="PF01345">
    <property type="entry name" value="DUF11"/>
    <property type="match status" value="1"/>
</dbReference>
<dbReference type="InterPro" id="IPR000601">
    <property type="entry name" value="PKD_dom"/>
</dbReference>
<dbReference type="InterPro" id="IPR035986">
    <property type="entry name" value="PKD_dom_sf"/>
</dbReference>
<dbReference type="InterPro" id="IPR013783">
    <property type="entry name" value="Ig-like_fold"/>
</dbReference>
<evidence type="ECO:0000313" key="7">
    <source>
        <dbReference type="Proteomes" id="UP000315471"/>
    </source>
</evidence>
<dbReference type="Gene3D" id="2.60.40.2810">
    <property type="match status" value="1"/>
</dbReference>
<dbReference type="GO" id="GO:0007160">
    <property type="term" value="P:cell-matrix adhesion"/>
    <property type="evidence" value="ECO:0007669"/>
    <property type="project" value="TreeGrafter"/>
</dbReference>
<dbReference type="InterPro" id="IPR028994">
    <property type="entry name" value="Integrin_alpha_N"/>
</dbReference>
<dbReference type="Pfam" id="PF18911">
    <property type="entry name" value="PKD_4"/>
    <property type="match status" value="2"/>
</dbReference>
<dbReference type="GO" id="GO:0009897">
    <property type="term" value="C:external side of plasma membrane"/>
    <property type="evidence" value="ECO:0007669"/>
    <property type="project" value="TreeGrafter"/>
</dbReference>
<feature type="region of interest" description="Disordered" evidence="4">
    <location>
        <begin position="2542"/>
        <end position="2567"/>
    </location>
</feature>
<dbReference type="Pfam" id="PF17963">
    <property type="entry name" value="Big_9"/>
    <property type="match status" value="1"/>
</dbReference>
<dbReference type="OrthoDB" id="254354at2"/>
<dbReference type="PROSITE" id="PS51470">
    <property type="entry name" value="FG_GAP"/>
    <property type="match status" value="3"/>
</dbReference>
<dbReference type="Pfam" id="PF07705">
    <property type="entry name" value="CARDB"/>
    <property type="match status" value="1"/>
</dbReference>
<dbReference type="InterPro" id="IPR022409">
    <property type="entry name" value="PKD/Chitinase_dom"/>
</dbReference>
<feature type="domain" description="PKD" evidence="5">
    <location>
        <begin position="1651"/>
        <end position="1729"/>
    </location>
</feature>
<gene>
    <name evidence="6" type="ORF">Q31b_52200</name>
</gene>
<protein>
    <submittedName>
        <fullName evidence="6">FG-GAP repeat protein</fullName>
    </submittedName>
</protein>
<reference evidence="6 7" key="1">
    <citation type="submission" date="2019-02" db="EMBL/GenBank/DDBJ databases">
        <title>Deep-cultivation of Planctomycetes and their phenomic and genomic characterization uncovers novel biology.</title>
        <authorList>
            <person name="Wiegand S."/>
            <person name="Jogler M."/>
            <person name="Boedeker C."/>
            <person name="Pinto D."/>
            <person name="Vollmers J."/>
            <person name="Rivas-Marin E."/>
            <person name="Kohn T."/>
            <person name="Peeters S.H."/>
            <person name="Heuer A."/>
            <person name="Rast P."/>
            <person name="Oberbeckmann S."/>
            <person name="Bunk B."/>
            <person name="Jeske O."/>
            <person name="Meyerdierks A."/>
            <person name="Storesund J.E."/>
            <person name="Kallscheuer N."/>
            <person name="Luecker S."/>
            <person name="Lage O.M."/>
            <person name="Pohl T."/>
            <person name="Merkel B.J."/>
            <person name="Hornburger P."/>
            <person name="Mueller R.-W."/>
            <person name="Bruemmer F."/>
            <person name="Labrenz M."/>
            <person name="Spormann A.M."/>
            <person name="Op Den Camp H."/>
            <person name="Overmann J."/>
            <person name="Amann R."/>
            <person name="Jetten M.S.M."/>
            <person name="Mascher T."/>
            <person name="Medema M.H."/>
            <person name="Devos D.P."/>
            <person name="Kaster A.-K."/>
            <person name="Ovreas L."/>
            <person name="Rohde M."/>
            <person name="Galperin M.Y."/>
            <person name="Jogler C."/>
        </authorList>
    </citation>
    <scope>NUCLEOTIDE SEQUENCE [LARGE SCALE GENOMIC DNA]</scope>
    <source>
        <strain evidence="6 7">Q31b</strain>
    </source>
</reference>
<dbReference type="GO" id="GO:0005178">
    <property type="term" value="F:integrin binding"/>
    <property type="evidence" value="ECO:0007669"/>
    <property type="project" value="TreeGrafter"/>
</dbReference>
<dbReference type="Pfam" id="PF13517">
    <property type="entry name" value="FG-GAP_3"/>
    <property type="match status" value="1"/>
</dbReference>
<dbReference type="SMART" id="SM00089">
    <property type="entry name" value="PKD"/>
    <property type="match status" value="3"/>
</dbReference>
<dbReference type="RefSeq" id="WP_146602298.1">
    <property type="nucleotide sequence ID" value="NZ_SJPY01000009.1"/>
</dbReference>
<dbReference type="SUPFAM" id="SSF49299">
    <property type="entry name" value="PKD domain"/>
    <property type="match status" value="3"/>
</dbReference>
<proteinExistence type="predicted"/>
<evidence type="ECO:0000313" key="6">
    <source>
        <dbReference type="EMBL" id="TWU35785.1"/>
    </source>
</evidence>
<evidence type="ECO:0000256" key="2">
    <source>
        <dbReference type="ARBA" id="ARBA00022737"/>
    </source>
</evidence>
<dbReference type="SUPFAM" id="SSF51120">
    <property type="entry name" value="beta-Roll"/>
    <property type="match status" value="1"/>
</dbReference>
<dbReference type="InterPro" id="IPR011635">
    <property type="entry name" value="CARDB"/>
</dbReference>
<dbReference type="PANTHER" id="PTHR23220">
    <property type="entry name" value="INTEGRIN ALPHA"/>
    <property type="match status" value="1"/>
</dbReference>